<accession>A0A1A9AST3</accession>
<evidence type="ECO:0000313" key="2">
    <source>
        <dbReference type="EMBL" id="SBT59185.1"/>
    </source>
</evidence>
<proteinExistence type="predicted"/>
<dbReference type="Proteomes" id="UP000078555">
    <property type="component" value="Unassembled WGS sequence"/>
</dbReference>
<organism evidence="2 3">
    <name type="scientific">Plasmodium ovale wallikeri</name>
    <dbReference type="NCBI Taxonomy" id="864142"/>
    <lineage>
        <taxon>Eukaryota</taxon>
        <taxon>Sar</taxon>
        <taxon>Alveolata</taxon>
        <taxon>Apicomplexa</taxon>
        <taxon>Aconoidasida</taxon>
        <taxon>Haemosporida</taxon>
        <taxon>Plasmodiidae</taxon>
        <taxon>Plasmodium</taxon>
        <taxon>Plasmodium (Plasmodium)</taxon>
    </lineage>
</organism>
<dbReference type="Proteomes" id="UP000078550">
    <property type="component" value="Unassembled WGS sequence"/>
</dbReference>
<dbReference type="EMBL" id="FLRE01002991">
    <property type="protein sequence ID" value="SBT59185.1"/>
    <property type="molecule type" value="Genomic_DNA"/>
</dbReference>
<name>A0A1A9AST3_PLAOA</name>
<gene>
    <name evidence="1" type="ORF">POVWA1_068880</name>
    <name evidence="2" type="ORF">POVWA2_092890</name>
</gene>
<reference evidence="2" key="1">
    <citation type="submission" date="2016-05" db="EMBL/GenBank/DDBJ databases">
        <authorList>
            <person name="Lavstsen T."/>
            <person name="Jespersen J.S."/>
        </authorList>
    </citation>
    <scope>NUCLEOTIDE SEQUENCE [LARGE SCALE GENOMIC DNA]</scope>
</reference>
<evidence type="ECO:0000313" key="4">
    <source>
        <dbReference type="Proteomes" id="UP000078555"/>
    </source>
</evidence>
<sequence length="354" mass="41031">MTSQFTDHILYSYGENYRFLSELPLYGLYENFYFHFSSDTHGSVTCDFYIPGTYENAVDILPLCRKIDKILQDHKYLDSTYDSVNIEKLCKYISYFSYEMLKNNSSYANDNILYEILKYSKSSYGLPDNCNITNFKIDKESFDKKKNIFFHSEILHWIKNKHKFSSNYSSEYNKYLQESADTYVKITNDEGCKYFQHCKNELQNFYKNFKGAKEYLMGKSIMITVDDIELPEKTKCSTQDVGVYSSGHRSQSLGSGEGVFPDGGRHHGQILRDNSNQDTGINSGVPLGIMGGTALLSLIFYKYTPLGPWLHSKIARGGEKMHLEEKINEIYLDTSENENINSYNDMYNIQYNSM</sequence>
<evidence type="ECO:0000313" key="3">
    <source>
        <dbReference type="Proteomes" id="UP000078550"/>
    </source>
</evidence>
<protein>
    <submittedName>
        <fullName evidence="2">PIR Superfamily Protein</fullName>
    </submittedName>
</protein>
<dbReference type="AlphaFoldDB" id="A0A1A9AST3"/>
<evidence type="ECO:0000313" key="1">
    <source>
        <dbReference type="EMBL" id="SBT55289.1"/>
    </source>
</evidence>
<dbReference type="EMBL" id="FLRD01000639">
    <property type="protein sequence ID" value="SBT55289.1"/>
    <property type="molecule type" value="Genomic_DNA"/>
</dbReference>
<reference evidence="3 4" key="2">
    <citation type="submission" date="2016-05" db="EMBL/GenBank/DDBJ databases">
        <authorList>
            <person name="Naeem Raeece"/>
        </authorList>
    </citation>
    <scope>NUCLEOTIDE SEQUENCE [LARGE SCALE GENOMIC DNA]</scope>
</reference>
<dbReference type="InterPro" id="IPR008780">
    <property type="entry name" value="Plasmodium_Vir"/>
</dbReference>
<dbReference type="Pfam" id="PF05795">
    <property type="entry name" value="Plasmodium_Vir"/>
    <property type="match status" value="1"/>
</dbReference>
<keyword evidence="4" id="KW-1185">Reference proteome</keyword>